<feature type="domain" description="Calcineurin-like phosphoesterase" evidence="2">
    <location>
        <begin position="1"/>
        <end position="193"/>
    </location>
</feature>
<dbReference type="EMBL" id="UZWD01000034">
    <property type="protein sequence ID" value="VDS05571.1"/>
    <property type="molecule type" value="Genomic_DNA"/>
</dbReference>
<evidence type="ECO:0000259" key="2">
    <source>
        <dbReference type="Pfam" id="PF12850"/>
    </source>
</evidence>
<dbReference type="GO" id="GO:0005737">
    <property type="term" value="C:cytoplasm"/>
    <property type="evidence" value="ECO:0007669"/>
    <property type="project" value="TreeGrafter"/>
</dbReference>
<dbReference type="GO" id="GO:0016791">
    <property type="term" value="F:phosphatase activity"/>
    <property type="evidence" value="ECO:0007669"/>
    <property type="project" value="TreeGrafter"/>
</dbReference>
<dbReference type="Gene3D" id="3.60.21.10">
    <property type="match status" value="1"/>
</dbReference>
<dbReference type="Pfam" id="PF12850">
    <property type="entry name" value="Metallophos_2"/>
    <property type="match status" value="1"/>
</dbReference>
<dbReference type="PIRSF" id="PIRSF000883">
    <property type="entry name" value="Pesterase_MJ0912"/>
    <property type="match status" value="1"/>
</dbReference>
<protein>
    <submittedName>
        <fullName evidence="3">Phosphodiesterase</fullName>
    </submittedName>
</protein>
<evidence type="ECO:0000256" key="1">
    <source>
        <dbReference type="ARBA" id="ARBA00008950"/>
    </source>
</evidence>
<dbReference type="AlphaFoldDB" id="A0A3S4EMR6"/>
<dbReference type="InterPro" id="IPR029052">
    <property type="entry name" value="Metallo-depent_PP-like"/>
</dbReference>
<evidence type="ECO:0000313" key="3">
    <source>
        <dbReference type="EMBL" id="VDS05571.1"/>
    </source>
</evidence>
<organism evidence="3 4">
    <name type="scientific">Devosia equisanguinis</name>
    <dbReference type="NCBI Taxonomy" id="2490941"/>
    <lineage>
        <taxon>Bacteria</taxon>
        <taxon>Pseudomonadati</taxon>
        <taxon>Pseudomonadota</taxon>
        <taxon>Alphaproteobacteria</taxon>
        <taxon>Hyphomicrobiales</taxon>
        <taxon>Devosiaceae</taxon>
        <taxon>Devosia</taxon>
    </lineage>
</organism>
<dbReference type="RefSeq" id="WP_126151109.1">
    <property type="nucleotide sequence ID" value="NZ_JBHTMH010000005.1"/>
</dbReference>
<dbReference type="SUPFAM" id="SSF56300">
    <property type="entry name" value="Metallo-dependent phosphatases"/>
    <property type="match status" value="1"/>
</dbReference>
<dbReference type="InterPro" id="IPR050126">
    <property type="entry name" value="Ap4A_hydrolase"/>
</dbReference>
<dbReference type="PANTHER" id="PTHR42850:SF2">
    <property type="entry name" value="BLL5683 PROTEIN"/>
    <property type="match status" value="1"/>
</dbReference>
<reference evidence="3 4" key="1">
    <citation type="submission" date="2018-12" db="EMBL/GenBank/DDBJ databases">
        <authorList>
            <person name="Criscuolo A."/>
        </authorList>
    </citation>
    <scope>NUCLEOTIDE SEQUENCE [LARGE SCALE GENOMIC DNA]</scope>
    <source>
        <strain evidence="3">ACIP1116281</strain>
    </source>
</reference>
<accession>A0A3S4EMR6</accession>
<comment type="similarity">
    <text evidence="1">Belongs to the metallophosphoesterase superfamily. YfcE family.</text>
</comment>
<proteinExistence type="inferred from homology"/>
<name>A0A3S4EMR6_9HYPH</name>
<evidence type="ECO:0000313" key="4">
    <source>
        <dbReference type="Proteomes" id="UP000268844"/>
    </source>
</evidence>
<dbReference type="InterPro" id="IPR011152">
    <property type="entry name" value="Pesterase_MJ0912"/>
</dbReference>
<dbReference type="OrthoDB" id="9813918at2"/>
<sequence>MRVAVLSDVHGNSPALDAVLEDLARHSFDAVLCLGDHVSGPIDPAGAAERLMGLGALCIQGNHDRWVLDAQGARAGAVDIFARNLLTPTQIEWLAGQGAEARLGTDIYLCHGAPQGDEIPWLDNFYKGRTTTLPSEAEVTRAAQGLTAAVMLCGHTHVPRTVRLRDGRLIVNPGSVGMQLVRGSPDAHYAILEQRRAGWQTALIAIPYDTESAARMAEANGFSQWGEAIRFGWAGPEHLF</sequence>
<dbReference type="Proteomes" id="UP000268844">
    <property type="component" value="Unassembled WGS sequence"/>
</dbReference>
<dbReference type="PANTHER" id="PTHR42850">
    <property type="entry name" value="METALLOPHOSPHOESTERASE"/>
    <property type="match status" value="1"/>
</dbReference>
<gene>
    <name evidence="3" type="ORF">DEVEQU_02713</name>
</gene>
<dbReference type="InterPro" id="IPR024654">
    <property type="entry name" value="Calcineurin-like_PHP_lpxH"/>
</dbReference>
<keyword evidence="4" id="KW-1185">Reference proteome</keyword>